<dbReference type="InterPro" id="IPR014284">
    <property type="entry name" value="RNA_pol_sigma-70_dom"/>
</dbReference>
<dbReference type="PANTHER" id="PTHR43133">
    <property type="entry name" value="RNA POLYMERASE ECF-TYPE SIGMA FACTO"/>
    <property type="match status" value="1"/>
</dbReference>
<accession>I4EJJ5</accession>
<dbReference type="CDD" id="cd06171">
    <property type="entry name" value="Sigma70_r4"/>
    <property type="match status" value="1"/>
</dbReference>
<dbReference type="GO" id="GO:0006352">
    <property type="term" value="P:DNA-templated transcription initiation"/>
    <property type="evidence" value="ECO:0007669"/>
    <property type="project" value="InterPro"/>
</dbReference>
<dbReference type="NCBIfam" id="TIGR02937">
    <property type="entry name" value="sigma70-ECF"/>
    <property type="match status" value="1"/>
</dbReference>
<dbReference type="PANTHER" id="PTHR43133:SF62">
    <property type="entry name" value="RNA POLYMERASE SIGMA FACTOR SIGZ"/>
    <property type="match status" value="1"/>
</dbReference>
<dbReference type="InterPro" id="IPR039425">
    <property type="entry name" value="RNA_pol_sigma-70-like"/>
</dbReference>
<gene>
    <name evidence="7" type="ORF">NITHO_4060011</name>
</gene>
<evidence type="ECO:0000256" key="1">
    <source>
        <dbReference type="ARBA" id="ARBA00010641"/>
    </source>
</evidence>
<comment type="similarity">
    <text evidence="1">Belongs to the sigma-70 factor family. ECF subfamily.</text>
</comment>
<name>I4EJJ5_9BACT</name>
<dbReference type="Gene3D" id="1.10.1740.10">
    <property type="match status" value="1"/>
</dbReference>
<keyword evidence="4" id="KW-0804">Transcription</keyword>
<feature type="domain" description="RNA polymerase sigma-70 region 2" evidence="5">
    <location>
        <begin position="38"/>
        <end position="107"/>
    </location>
</feature>
<keyword evidence="8" id="KW-1185">Reference proteome</keyword>
<dbReference type="InterPro" id="IPR007627">
    <property type="entry name" value="RNA_pol_sigma70_r2"/>
</dbReference>
<dbReference type="SUPFAM" id="SSF88946">
    <property type="entry name" value="Sigma2 domain of RNA polymerase sigma factors"/>
    <property type="match status" value="1"/>
</dbReference>
<keyword evidence="3" id="KW-0731">Sigma factor</keyword>
<evidence type="ECO:0000256" key="3">
    <source>
        <dbReference type="ARBA" id="ARBA00023082"/>
    </source>
</evidence>
<dbReference type="EMBL" id="CAGS01000342">
    <property type="protein sequence ID" value="CCF84857.1"/>
    <property type="molecule type" value="Genomic_DNA"/>
</dbReference>
<dbReference type="InterPro" id="IPR013325">
    <property type="entry name" value="RNA_pol_sigma_r2"/>
</dbReference>
<dbReference type="InterPro" id="IPR013249">
    <property type="entry name" value="RNA_pol_sigma70_r4_t2"/>
</dbReference>
<dbReference type="InterPro" id="IPR013324">
    <property type="entry name" value="RNA_pol_sigma_r3/r4-like"/>
</dbReference>
<evidence type="ECO:0000256" key="4">
    <source>
        <dbReference type="ARBA" id="ARBA00023163"/>
    </source>
</evidence>
<dbReference type="SUPFAM" id="SSF88659">
    <property type="entry name" value="Sigma3 and sigma4 domains of RNA polymerase sigma factors"/>
    <property type="match status" value="1"/>
</dbReference>
<proteinExistence type="inferred from homology"/>
<reference evidence="7 8" key="1">
    <citation type="journal article" date="2012" name="ISME J.">
        <title>Nitrification expanded: discovery, physiology and genomics of a nitrite-oxidizing bacterium from the phylum Chloroflexi.</title>
        <authorList>
            <person name="Sorokin D.Y."/>
            <person name="Lucker S."/>
            <person name="Vejmelkova D."/>
            <person name="Kostrikina N.A."/>
            <person name="Kleerebezem R."/>
            <person name="Rijpstra W.I."/>
            <person name="Damste J.S."/>
            <person name="Le Paslier D."/>
            <person name="Muyzer G."/>
            <person name="Wagner M."/>
            <person name="van Loosdrecht M.C."/>
            <person name="Daims H."/>
        </authorList>
    </citation>
    <scope>NUCLEOTIDE SEQUENCE [LARGE SCALE GENOMIC DNA]</scope>
    <source>
        <strain evidence="8">none</strain>
    </source>
</reference>
<evidence type="ECO:0000259" key="5">
    <source>
        <dbReference type="Pfam" id="PF04542"/>
    </source>
</evidence>
<protein>
    <submittedName>
        <fullName evidence="7">RNA polymerase, sigma-24 subunit, ECF subfamily</fullName>
    </submittedName>
</protein>
<dbReference type="Pfam" id="PF08281">
    <property type="entry name" value="Sigma70_r4_2"/>
    <property type="match status" value="1"/>
</dbReference>
<dbReference type="GO" id="GO:0003677">
    <property type="term" value="F:DNA binding"/>
    <property type="evidence" value="ECO:0007669"/>
    <property type="project" value="InterPro"/>
</dbReference>
<dbReference type="Gene3D" id="1.10.10.10">
    <property type="entry name" value="Winged helix-like DNA-binding domain superfamily/Winged helix DNA-binding domain"/>
    <property type="match status" value="1"/>
</dbReference>
<dbReference type="Proteomes" id="UP000004221">
    <property type="component" value="Unassembled WGS sequence"/>
</dbReference>
<dbReference type="AlphaFoldDB" id="I4EJJ5"/>
<comment type="caution">
    <text evidence="7">The sequence shown here is derived from an EMBL/GenBank/DDBJ whole genome shotgun (WGS) entry which is preliminary data.</text>
</comment>
<dbReference type="Pfam" id="PF04542">
    <property type="entry name" value="Sigma70_r2"/>
    <property type="match status" value="1"/>
</dbReference>
<dbReference type="InterPro" id="IPR036388">
    <property type="entry name" value="WH-like_DNA-bd_sf"/>
</dbReference>
<evidence type="ECO:0000259" key="6">
    <source>
        <dbReference type="Pfam" id="PF08281"/>
    </source>
</evidence>
<keyword evidence="2" id="KW-0805">Transcription regulation</keyword>
<sequence length="205" mass="23323">MECRAAAGAAVREDLRQLTDEELVRRMDQGDIDALEVLYDRYSRAVYSFATRIVGDRLLAEEVLQEVFTRSWQQAGRFEFARGSYASWLLSITHNLAIDEIRKRQRRPQRADMVDVAAVLQGQADVAADVEEAAEASEMRERIRTAMEMLPEAQRVVIELAYFQGLTQREIAALLNEPLGTVKTRMRLGMQKLKEFLGTQEGAQI</sequence>
<evidence type="ECO:0000313" key="7">
    <source>
        <dbReference type="EMBL" id="CCF84857.1"/>
    </source>
</evidence>
<organism evidence="7 8">
    <name type="scientific">Nitrolancea hollandica Lb</name>
    <dbReference type="NCBI Taxonomy" id="1129897"/>
    <lineage>
        <taxon>Bacteria</taxon>
        <taxon>Pseudomonadati</taxon>
        <taxon>Thermomicrobiota</taxon>
        <taxon>Thermomicrobia</taxon>
        <taxon>Sphaerobacterales</taxon>
        <taxon>Sphaerobacterineae</taxon>
        <taxon>Sphaerobacteraceae</taxon>
        <taxon>Nitrolancea</taxon>
    </lineage>
</organism>
<evidence type="ECO:0000256" key="2">
    <source>
        <dbReference type="ARBA" id="ARBA00023015"/>
    </source>
</evidence>
<dbReference type="GO" id="GO:0016987">
    <property type="term" value="F:sigma factor activity"/>
    <property type="evidence" value="ECO:0007669"/>
    <property type="project" value="UniProtKB-KW"/>
</dbReference>
<evidence type="ECO:0000313" key="8">
    <source>
        <dbReference type="Proteomes" id="UP000004221"/>
    </source>
</evidence>
<feature type="domain" description="RNA polymerase sigma factor 70 region 4 type 2" evidence="6">
    <location>
        <begin position="140"/>
        <end position="193"/>
    </location>
</feature>